<sequence length="286" mass="32424">MEVAKKFSCKVYQNPDNFTFILGCILAIGIFSSYLPQHIKIIKRRSSEGLSPAYLLLGSLSAFSAFTNIFIVTVPARRCCVSTLSAFQCSNALVGFSQIFLQAIGFILIFVLCVSVTRNSIRESKTDYHKLTLNFNIFLLYATLNVIFMTYLFHIDKKNKLEELFFFADISGVISTVLALIQYLPQIYTTFHVKHPGSLSIPMMCLQTPGGYLWSFSLYSQPNSKWSSWLPFFASANLQLILLTMCLYYKIYFPTRLTEANAELRIAEENLSHSAHSQSNENTPLI</sequence>
<organism evidence="6 7">
    <name type="scientific">Pichia californica</name>
    <dbReference type="NCBI Taxonomy" id="460514"/>
    <lineage>
        <taxon>Eukaryota</taxon>
        <taxon>Fungi</taxon>
        <taxon>Dikarya</taxon>
        <taxon>Ascomycota</taxon>
        <taxon>Saccharomycotina</taxon>
        <taxon>Pichiomycetes</taxon>
        <taxon>Pichiales</taxon>
        <taxon>Pichiaceae</taxon>
        <taxon>Pichia</taxon>
    </lineage>
</organism>
<feature type="transmembrane region" description="Helical" evidence="5">
    <location>
        <begin position="18"/>
        <end position="35"/>
    </location>
</feature>
<name>A0A9P6WMM3_9ASCO</name>
<keyword evidence="3 5" id="KW-1133">Transmembrane helix</keyword>
<evidence type="ECO:0000256" key="4">
    <source>
        <dbReference type="ARBA" id="ARBA00023136"/>
    </source>
</evidence>
<evidence type="ECO:0000256" key="2">
    <source>
        <dbReference type="ARBA" id="ARBA00022692"/>
    </source>
</evidence>
<dbReference type="GO" id="GO:0016020">
    <property type="term" value="C:membrane"/>
    <property type="evidence" value="ECO:0007669"/>
    <property type="project" value="UniProtKB-SubCell"/>
</dbReference>
<comment type="subcellular location">
    <subcellularLocation>
        <location evidence="1">Membrane</location>
        <topology evidence="1">Multi-pass membrane protein</topology>
    </subcellularLocation>
</comment>
<comment type="caution">
    <text evidence="6">The sequence shown here is derived from an EMBL/GenBank/DDBJ whole genome shotgun (WGS) entry which is preliminary data.</text>
</comment>
<dbReference type="InterPro" id="IPR006603">
    <property type="entry name" value="PQ-loop_rpt"/>
</dbReference>
<dbReference type="InterPro" id="IPR051415">
    <property type="entry name" value="LAAT-1"/>
</dbReference>
<evidence type="ECO:0000256" key="1">
    <source>
        <dbReference type="ARBA" id="ARBA00004141"/>
    </source>
</evidence>
<keyword evidence="4 5" id="KW-0472">Membrane</keyword>
<dbReference type="SMART" id="SM00679">
    <property type="entry name" value="CTNS"/>
    <property type="match status" value="2"/>
</dbReference>
<dbReference type="Proteomes" id="UP000697127">
    <property type="component" value="Unassembled WGS sequence"/>
</dbReference>
<dbReference type="Pfam" id="PF04193">
    <property type="entry name" value="PQ-loop"/>
    <property type="match status" value="2"/>
</dbReference>
<feature type="transmembrane region" description="Helical" evidence="5">
    <location>
        <begin position="229"/>
        <end position="249"/>
    </location>
</feature>
<feature type="transmembrane region" description="Helical" evidence="5">
    <location>
        <begin position="133"/>
        <end position="153"/>
    </location>
</feature>
<evidence type="ECO:0000256" key="5">
    <source>
        <dbReference type="SAM" id="Phobius"/>
    </source>
</evidence>
<dbReference type="Gene3D" id="1.20.1280.290">
    <property type="match status" value="2"/>
</dbReference>
<feature type="transmembrane region" description="Helical" evidence="5">
    <location>
        <begin position="197"/>
        <end position="217"/>
    </location>
</feature>
<evidence type="ECO:0000256" key="3">
    <source>
        <dbReference type="ARBA" id="ARBA00022989"/>
    </source>
</evidence>
<dbReference type="PANTHER" id="PTHR16201">
    <property type="entry name" value="SEVEN TRANSMEMBRANE PROTEIN 1-RELATED"/>
    <property type="match status" value="1"/>
</dbReference>
<reference evidence="6" key="1">
    <citation type="submission" date="2020-11" db="EMBL/GenBank/DDBJ databases">
        <title>Kefir isolates.</title>
        <authorList>
            <person name="Marcisauskas S."/>
            <person name="Kim Y."/>
            <person name="Blasche S."/>
        </authorList>
    </citation>
    <scope>NUCLEOTIDE SEQUENCE</scope>
    <source>
        <strain evidence="6">Olga-1</strain>
    </source>
</reference>
<evidence type="ECO:0000313" key="6">
    <source>
        <dbReference type="EMBL" id="KAG0689785.1"/>
    </source>
</evidence>
<feature type="transmembrane region" description="Helical" evidence="5">
    <location>
        <begin position="55"/>
        <end position="76"/>
    </location>
</feature>
<evidence type="ECO:0000313" key="7">
    <source>
        <dbReference type="Proteomes" id="UP000697127"/>
    </source>
</evidence>
<feature type="transmembrane region" description="Helical" evidence="5">
    <location>
        <begin position="96"/>
        <end position="121"/>
    </location>
</feature>
<keyword evidence="2 5" id="KW-0812">Transmembrane</keyword>
<dbReference type="PANTHER" id="PTHR16201:SF11">
    <property type="entry name" value="PQ-LOOP REPEAT-CONTAINING PROTEIN"/>
    <property type="match status" value="1"/>
</dbReference>
<feature type="transmembrane region" description="Helical" evidence="5">
    <location>
        <begin position="165"/>
        <end position="185"/>
    </location>
</feature>
<accession>A0A9P6WMM3</accession>
<dbReference type="EMBL" id="PUHW01000061">
    <property type="protein sequence ID" value="KAG0689785.1"/>
    <property type="molecule type" value="Genomic_DNA"/>
</dbReference>
<gene>
    <name evidence="6" type="ORF">C6P40_004498</name>
</gene>
<keyword evidence="7" id="KW-1185">Reference proteome</keyword>
<dbReference type="AlphaFoldDB" id="A0A9P6WMM3"/>
<protein>
    <submittedName>
        <fullName evidence="6">Uncharacterized protein</fullName>
    </submittedName>
</protein>
<proteinExistence type="predicted"/>